<keyword evidence="12" id="KW-0812">Transmembrane</keyword>
<dbReference type="PANTHER" id="PTHR10353">
    <property type="entry name" value="GLYCOSYL HYDROLASE"/>
    <property type="match status" value="1"/>
</dbReference>
<evidence type="ECO:0000256" key="7">
    <source>
        <dbReference type="ARBA" id="ARBA00023288"/>
    </source>
</evidence>
<keyword evidence="7" id="KW-0449">Lipoprotein</keyword>
<keyword evidence="9" id="KW-0326">Glycosidase</keyword>
<keyword evidence="12" id="KW-1133">Transmembrane helix</keyword>
<evidence type="ECO:0000256" key="2">
    <source>
        <dbReference type="ARBA" id="ARBA00010838"/>
    </source>
</evidence>
<evidence type="ECO:0000256" key="9">
    <source>
        <dbReference type="ARBA" id="ARBA00023295"/>
    </source>
</evidence>
<dbReference type="FunFam" id="3.40.50.300:FF:000067">
    <property type="entry name" value="ras-related protein RABA1f"/>
    <property type="match status" value="1"/>
</dbReference>
<dbReference type="InterPro" id="IPR037185">
    <property type="entry name" value="EmrE-like"/>
</dbReference>
<dbReference type="EMBL" id="KK101072">
    <property type="protein sequence ID" value="KIZ02336.1"/>
    <property type="molecule type" value="Genomic_DNA"/>
</dbReference>
<feature type="transmembrane region" description="Helical" evidence="12">
    <location>
        <begin position="251"/>
        <end position="271"/>
    </location>
</feature>
<keyword evidence="6 12" id="KW-0472">Membrane</keyword>
<evidence type="ECO:0000256" key="12">
    <source>
        <dbReference type="SAM" id="Phobius"/>
    </source>
</evidence>
<accession>A0A0D2N9L4</accession>
<dbReference type="GO" id="GO:0008422">
    <property type="term" value="F:beta-glucosidase activity"/>
    <property type="evidence" value="ECO:0007669"/>
    <property type="project" value="TreeGrafter"/>
</dbReference>
<feature type="transmembrane region" description="Helical" evidence="12">
    <location>
        <begin position="373"/>
        <end position="392"/>
    </location>
</feature>
<dbReference type="PROSITE" id="PS51421">
    <property type="entry name" value="RAS"/>
    <property type="match status" value="1"/>
</dbReference>
<dbReference type="SUPFAM" id="SSF52540">
    <property type="entry name" value="P-loop containing nucleoside triphosphate hydrolases"/>
    <property type="match status" value="1"/>
</dbReference>
<dbReference type="OrthoDB" id="65569at2759"/>
<evidence type="ECO:0000256" key="1">
    <source>
        <dbReference type="ARBA" id="ARBA00006270"/>
    </source>
</evidence>
<dbReference type="GO" id="GO:0004767">
    <property type="term" value="F:sphingomyelin phosphodiesterase activity"/>
    <property type="evidence" value="ECO:0007669"/>
    <property type="project" value="UniProtKB-EC"/>
</dbReference>
<dbReference type="InterPro" id="IPR017853">
    <property type="entry name" value="GH"/>
</dbReference>
<evidence type="ECO:0000256" key="4">
    <source>
        <dbReference type="ARBA" id="ARBA00022801"/>
    </source>
</evidence>
<dbReference type="PROSITE" id="PS51419">
    <property type="entry name" value="RAB"/>
    <property type="match status" value="1"/>
</dbReference>
<dbReference type="CDD" id="cd01868">
    <property type="entry name" value="Rab11_like"/>
    <property type="match status" value="1"/>
</dbReference>
<dbReference type="PANTHER" id="PTHR10353:SF36">
    <property type="entry name" value="LP05116P"/>
    <property type="match status" value="1"/>
</dbReference>
<dbReference type="GO" id="GO:0003924">
    <property type="term" value="F:GTPase activity"/>
    <property type="evidence" value="ECO:0007669"/>
    <property type="project" value="InterPro"/>
</dbReference>
<comment type="similarity">
    <text evidence="1">Belongs to the small GTPase superfamily. Rab family.</text>
</comment>
<sequence length="931" mass="101166">MSHKPDDDYDYLFKVVLIGDSGVGKSNLLSRFTRNEFCLESKSTIGVEFATRSIQVDGKTIKAQIWDTAGQERYRAITSAYYRGAVGALLVYDITKSVSFENVERWLKELRDHADSNIVIMLVGNKSDLRHLRSVQTDDAQGYCEKEGLSFIETSALESTNVEKAFQQILTEIYHIVSKKVIDADDKGAKVGNNVGKALQKQATRHLPRLALQRQVVLQYVTSGTWLLGMGADLGGAILMIAAFARAPVSVVQPVSSVGLVFLMAFSHFYLKERLQPREWAAAATAGVGVLLLGASSEPEAAATPTTPVAAHSAAAQQQHQRQQQQQPLGGAPPAGSNPAHLASASDTAGGGASSGLRDDVAHAALHAAPAPWRVMLGFLLLLAVLGLEVWWRQRRQQRKRRGTGHGHSHAHVRGSEEAADAAACGLEAGACFGFSAAACRTGFQLAPTMGWLLVPAGLAASVGLTSSGFILQTCGLKHGKAVVVCTLAAASSMVSGVLVGLLALGEQLPRSSGGRLLRLASWVLILLGIEGGWDAGGRTPSIWDTFSHQPGVIVDNATADVACDHYHKYKEDFKLMADMGIKHYRFSISWNRILPSGISGSAVNPEGLAFYDSLLDAMADNGIVPYATMFHWDLPQVLQDQYGGLMSAEFIKDFVGYASVLFRHFGWRVKNWMTFNEPWCSCALGYGKGDFAPGIPYGDEGQYKAGHNLLLAHAKVVELYNSQFRATQRGRIGIVLNATWHEPLTDSLEDKAAASVALHQDLGWFAHPVYFGDYPDVVKKTKPVPSFTPEQRALFLANQPDFFALNFYTADYVRSDGTEHGYHQGPEDKHGKPIGPKGQSSWLYSTPWAIRKMLVYVQDTYKPADVWVTENGASAPGEAGKTVAEAVKDSFRVGYYQGYMDNVCKAVADGVKLSTYFAWSAMDNFEADFN</sequence>
<evidence type="ECO:0000256" key="8">
    <source>
        <dbReference type="ARBA" id="ARBA00023289"/>
    </source>
</evidence>
<keyword evidence="8" id="KW-0636">Prenylation</keyword>
<gene>
    <name evidence="13" type="ORF">MNEG_5622</name>
</gene>
<keyword evidence="3" id="KW-0547">Nucleotide-binding</keyword>
<keyword evidence="14" id="KW-1185">Reference proteome</keyword>
<comment type="subcellular location">
    <subcellularLocation>
        <location evidence="10">Endomembrane system</location>
        <topology evidence="10">Lipid-anchor</topology>
    </subcellularLocation>
</comment>
<dbReference type="GO" id="GO:0012505">
    <property type="term" value="C:endomembrane system"/>
    <property type="evidence" value="ECO:0007669"/>
    <property type="project" value="UniProtKB-SubCell"/>
</dbReference>
<dbReference type="Pfam" id="PF00232">
    <property type="entry name" value="Glyco_hydro_1"/>
    <property type="match status" value="1"/>
</dbReference>
<dbReference type="SMART" id="SM00173">
    <property type="entry name" value="RAS"/>
    <property type="match status" value="1"/>
</dbReference>
<dbReference type="PRINTS" id="PR00449">
    <property type="entry name" value="RASTRNSFRMNG"/>
</dbReference>
<dbReference type="PROSITE" id="PS51420">
    <property type="entry name" value="RHO"/>
    <property type="match status" value="1"/>
</dbReference>
<dbReference type="NCBIfam" id="TIGR00231">
    <property type="entry name" value="small_GTP"/>
    <property type="match status" value="1"/>
</dbReference>
<evidence type="ECO:0000256" key="5">
    <source>
        <dbReference type="ARBA" id="ARBA00023134"/>
    </source>
</evidence>
<proteinExistence type="inferred from homology"/>
<keyword evidence="5" id="KW-0342">GTP-binding</keyword>
<dbReference type="GO" id="GO:0005975">
    <property type="term" value="P:carbohydrate metabolic process"/>
    <property type="evidence" value="ECO:0007669"/>
    <property type="project" value="InterPro"/>
</dbReference>
<feature type="transmembrane region" description="Helical" evidence="12">
    <location>
        <begin position="280"/>
        <end position="297"/>
    </location>
</feature>
<dbReference type="SUPFAM" id="SSF103481">
    <property type="entry name" value="Multidrug resistance efflux transporter EmrE"/>
    <property type="match status" value="1"/>
</dbReference>
<dbReference type="RefSeq" id="XP_013901355.1">
    <property type="nucleotide sequence ID" value="XM_014045901.1"/>
</dbReference>
<evidence type="ECO:0000256" key="6">
    <source>
        <dbReference type="ARBA" id="ARBA00023136"/>
    </source>
</evidence>
<evidence type="ECO:0000313" key="14">
    <source>
        <dbReference type="Proteomes" id="UP000054498"/>
    </source>
</evidence>
<evidence type="ECO:0000256" key="10">
    <source>
        <dbReference type="ARBA" id="ARBA00037868"/>
    </source>
</evidence>
<reference evidence="13 14" key="1">
    <citation type="journal article" date="2013" name="BMC Genomics">
        <title>Reconstruction of the lipid metabolism for the microalga Monoraphidium neglectum from its genome sequence reveals characteristics suitable for biofuel production.</title>
        <authorList>
            <person name="Bogen C."/>
            <person name="Al-Dilaimi A."/>
            <person name="Albersmeier A."/>
            <person name="Wichmann J."/>
            <person name="Grundmann M."/>
            <person name="Rupp O."/>
            <person name="Lauersen K.J."/>
            <person name="Blifernez-Klassen O."/>
            <person name="Kalinowski J."/>
            <person name="Goesmann A."/>
            <person name="Mussgnug J.H."/>
            <person name="Kruse O."/>
        </authorList>
    </citation>
    <scope>NUCLEOTIDE SEQUENCE [LARGE SCALE GENOMIC DNA]</scope>
    <source>
        <strain evidence="13 14">SAG 48.87</strain>
    </source>
</reference>
<dbReference type="InterPro" id="IPR001360">
    <property type="entry name" value="Glyco_hydro_1"/>
</dbReference>
<dbReference type="AlphaFoldDB" id="A0A0D2N9L4"/>
<feature type="transmembrane region" description="Helical" evidence="12">
    <location>
        <begin position="482"/>
        <end position="505"/>
    </location>
</feature>
<dbReference type="Pfam" id="PF00071">
    <property type="entry name" value="Ras"/>
    <property type="match status" value="1"/>
</dbReference>
<feature type="region of interest" description="Disordered" evidence="11">
    <location>
        <begin position="302"/>
        <end position="354"/>
    </location>
</feature>
<evidence type="ECO:0000256" key="3">
    <source>
        <dbReference type="ARBA" id="ARBA00022741"/>
    </source>
</evidence>
<dbReference type="Gene3D" id="3.40.50.300">
    <property type="entry name" value="P-loop containing nucleotide triphosphate hydrolases"/>
    <property type="match status" value="1"/>
</dbReference>
<keyword evidence="4 13" id="KW-0378">Hydrolase</keyword>
<dbReference type="SMART" id="SM00174">
    <property type="entry name" value="RHO"/>
    <property type="match status" value="1"/>
</dbReference>
<organism evidence="13 14">
    <name type="scientific">Monoraphidium neglectum</name>
    <dbReference type="NCBI Taxonomy" id="145388"/>
    <lineage>
        <taxon>Eukaryota</taxon>
        <taxon>Viridiplantae</taxon>
        <taxon>Chlorophyta</taxon>
        <taxon>core chlorophytes</taxon>
        <taxon>Chlorophyceae</taxon>
        <taxon>CS clade</taxon>
        <taxon>Sphaeropleales</taxon>
        <taxon>Selenastraceae</taxon>
        <taxon>Monoraphidium</taxon>
    </lineage>
</organism>
<feature type="transmembrane region" description="Helical" evidence="12">
    <location>
        <begin position="451"/>
        <end position="470"/>
    </location>
</feature>
<dbReference type="InterPro" id="IPR027417">
    <property type="entry name" value="P-loop_NTPase"/>
</dbReference>
<evidence type="ECO:0000256" key="11">
    <source>
        <dbReference type="SAM" id="MobiDB-lite"/>
    </source>
</evidence>
<dbReference type="GO" id="GO:0005525">
    <property type="term" value="F:GTP binding"/>
    <property type="evidence" value="ECO:0007669"/>
    <property type="project" value="UniProtKB-KW"/>
</dbReference>
<dbReference type="GeneID" id="25738499"/>
<dbReference type="Proteomes" id="UP000054498">
    <property type="component" value="Unassembled WGS sequence"/>
</dbReference>
<dbReference type="Gene3D" id="1.10.3730.20">
    <property type="match status" value="1"/>
</dbReference>
<feature type="transmembrane region" description="Helical" evidence="12">
    <location>
        <begin position="217"/>
        <end position="245"/>
    </location>
</feature>
<comment type="similarity">
    <text evidence="2">Belongs to the glycosyl hydrolase 1 family.</text>
</comment>
<evidence type="ECO:0000313" key="13">
    <source>
        <dbReference type="EMBL" id="KIZ02336.1"/>
    </source>
</evidence>
<protein>
    <submittedName>
        <fullName evidence="13">Rab11/RabA-family small GTPase</fullName>
        <ecNumber evidence="13">3.1.4.12</ecNumber>
    </submittedName>
</protein>
<dbReference type="SUPFAM" id="SSF51445">
    <property type="entry name" value="(Trans)glycosidases"/>
    <property type="match status" value="1"/>
</dbReference>
<dbReference type="EC" id="3.1.4.12" evidence="13"/>
<dbReference type="Gene3D" id="3.20.20.80">
    <property type="entry name" value="Glycosidases"/>
    <property type="match status" value="1"/>
</dbReference>
<feature type="transmembrane region" description="Helical" evidence="12">
    <location>
        <begin position="517"/>
        <end position="534"/>
    </location>
</feature>
<dbReference type="SMART" id="SM00175">
    <property type="entry name" value="RAB"/>
    <property type="match status" value="1"/>
</dbReference>
<dbReference type="SMART" id="SM00176">
    <property type="entry name" value="RAN"/>
    <property type="match status" value="1"/>
</dbReference>
<dbReference type="InterPro" id="IPR001806">
    <property type="entry name" value="Small_GTPase"/>
</dbReference>
<dbReference type="KEGG" id="mng:MNEG_5622"/>
<feature type="compositionally biased region" description="Low complexity" evidence="11">
    <location>
        <begin position="302"/>
        <end position="348"/>
    </location>
</feature>
<dbReference type="InterPro" id="IPR005225">
    <property type="entry name" value="Small_GTP-bd"/>
</dbReference>
<name>A0A0D2N9L4_9CHLO</name>